<evidence type="ECO:0008006" key="3">
    <source>
        <dbReference type="Google" id="ProtNLM"/>
    </source>
</evidence>
<dbReference type="Gene3D" id="2.60.120.260">
    <property type="entry name" value="Galactose-binding domain-like"/>
    <property type="match status" value="1"/>
</dbReference>
<dbReference type="InterPro" id="IPR008979">
    <property type="entry name" value="Galactose-bd-like_sf"/>
</dbReference>
<feature type="compositionally biased region" description="Pro residues" evidence="1">
    <location>
        <begin position="26"/>
        <end position="44"/>
    </location>
</feature>
<evidence type="ECO:0000313" key="2">
    <source>
        <dbReference type="EMBL" id="BFO20935.1"/>
    </source>
</evidence>
<feature type="compositionally biased region" description="Polar residues" evidence="1">
    <location>
        <begin position="72"/>
        <end position="89"/>
    </location>
</feature>
<reference evidence="2" key="1">
    <citation type="submission" date="2024-06" db="EMBL/GenBank/DDBJ databases">
        <authorList>
            <consortium name="consrtm"/>
            <person name="Uemura M."/>
            <person name="Terahara T."/>
        </authorList>
    </citation>
    <scope>NUCLEOTIDE SEQUENCE</scope>
    <source>
        <strain evidence="2">KM77-8</strain>
    </source>
</reference>
<accession>A0AAT9HTX0</accession>
<evidence type="ECO:0000256" key="1">
    <source>
        <dbReference type="SAM" id="MobiDB-lite"/>
    </source>
</evidence>
<dbReference type="AlphaFoldDB" id="A0AAT9HTX0"/>
<name>A0AAT9HTX0_9ACTN</name>
<organism evidence="2">
    <name type="scientific">Streptomyces haneummycinicus</name>
    <dbReference type="NCBI Taxonomy" id="3074435"/>
    <lineage>
        <taxon>Bacteria</taxon>
        <taxon>Bacillati</taxon>
        <taxon>Actinomycetota</taxon>
        <taxon>Actinomycetes</taxon>
        <taxon>Kitasatosporales</taxon>
        <taxon>Streptomycetaceae</taxon>
        <taxon>Streptomyces</taxon>
    </lineage>
</organism>
<feature type="compositionally biased region" description="Polar residues" evidence="1">
    <location>
        <begin position="1"/>
        <end position="10"/>
    </location>
</feature>
<feature type="region of interest" description="Disordered" evidence="1">
    <location>
        <begin position="1"/>
        <end position="89"/>
    </location>
</feature>
<feature type="compositionally biased region" description="Low complexity" evidence="1">
    <location>
        <begin position="45"/>
        <end position="66"/>
    </location>
</feature>
<reference evidence="2" key="2">
    <citation type="submission" date="2024-07" db="EMBL/GenBank/DDBJ databases">
        <title>Streptomyces haneummycinica sp. nov., a new antibiotic-producing actinobacterium isolated from marine sediment.</title>
        <authorList>
            <person name="Uemura M."/>
            <person name="Hamada M."/>
            <person name="Hirano S."/>
            <person name="Kobayashi K."/>
            <person name="Ohshiro T."/>
            <person name="Kobayashi T."/>
            <person name="Terahara T."/>
        </authorList>
    </citation>
    <scope>NUCLEOTIDE SEQUENCE</scope>
    <source>
        <strain evidence="2">KM77-8</strain>
    </source>
</reference>
<protein>
    <recommendedName>
        <fullName evidence="3">Pectate lyase</fullName>
    </recommendedName>
</protein>
<gene>
    <name evidence="2" type="ORF">SHKM778_73230</name>
</gene>
<proteinExistence type="predicted"/>
<dbReference type="EMBL" id="AP035768">
    <property type="protein sequence ID" value="BFO20935.1"/>
    <property type="molecule type" value="Genomic_DNA"/>
</dbReference>
<dbReference type="SUPFAM" id="SSF49785">
    <property type="entry name" value="Galactose-binding domain-like"/>
    <property type="match status" value="1"/>
</dbReference>
<sequence length="166" mass="16302">MPSVVSQTAGANKGLKVSDGSCTPQNPDPTDPGPGPTDPDPTDPPTGTNLSIGAGADGSSKASGTSYGNVVDGSTSTYWSPSGSTGSVSVKWGSATTVSKVTIRLASGSGTIGSYRVLNNDTGAVLASGSGAGTIGFSSTSLKKVTFEITSASGTPRIAEFETYAS</sequence>